<feature type="transmembrane region" description="Helical" evidence="1">
    <location>
        <begin position="12"/>
        <end position="29"/>
    </location>
</feature>
<comment type="caution">
    <text evidence="2">The sequence shown here is derived from an EMBL/GenBank/DDBJ whole genome shotgun (WGS) entry which is preliminary data.</text>
</comment>
<keyword evidence="1" id="KW-1133">Transmembrane helix</keyword>
<dbReference type="InterPro" id="IPR005325">
    <property type="entry name" value="DUF308_memb"/>
</dbReference>
<organism evidence="2 3">
    <name type="scientific">Ruthenibacterium intestinale</name>
    <dbReference type="NCBI Taxonomy" id="3133163"/>
    <lineage>
        <taxon>Bacteria</taxon>
        <taxon>Bacillati</taxon>
        <taxon>Bacillota</taxon>
        <taxon>Clostridia</taxon>
        <taxon>Eubacteriales</taxon>
        <taxon>Oscillospiraceae</taxon>
        <taxon>Ruthenibacterium</taxon>
    </lineage>
</organism>
<feature type="transmembrane region" description="Helical" evidence="1">
    <location>
        <begin position="122"/>
        <end position="142"/>
    </location>
</feature>
<accession>A0ABV1GFP6</accession>
<feature type="transmembrane region" description="Helical" evidence="1">
    <location>
        <begin position="73"/>
        <end position="102"/>
    </location>
</feature>
<evidence type="ECO:0000256" key="1">
    <source>
        <dbReference type="SAM" id="Phobius"/>
    </source>
</evidence>
<protein>
    <submittedName>
        <fullName evidence="2">DUF308 domain-containing protein</fullName>
    </submittedName>
</protein>
<proteinExistence type="predicted"/>
<evidence type="ECO:0000313" key="3">
    <source>
        <dbReference type="Proteomes" id="UP001477672"/>
    </source>
</evidence>
<feature type="transmembrane region" description="Helical" evidence="1">
    <location>
        <begin position="35"/>
        <end position="53"/>
    </location>
</feature>
<feature type="transmembrane region" description="Helical" evidence="1">
    <location>
        <begin position="154"/>
        <end position="173"/>
    </location>
</feature>
<sequence length="178" mass="18909">MFGFFWTRSASLGLALLYMALGLVFLFFPEMTGTVFCWALAAGAAVFSVGRLVRWRQAEQAGRRASGELVIGLLFAGLAVFCVLGARVILSFVPLVSGLLLLVDGVGKLPLALDAKRDGSSVFIPLLASALVPLVLGIIMIMDPFGVTRAVIRFLGLSLLLDGICDLGTVLYARSQGQ</sequence>
<keyword evidence="1" id="KW-0812">Transmembrane</keyword>
<gene>
    <name evidence="2" type="ORF">WMO24_07810</name>
</gene>
<dbReference type="RefSeq" id="WP_349215825.1">
    <property type="nucleotide sequence ID" value="NZ_JBBMFA010000085.1"/>
</dbReference>
<keyword evidence="1" id="KW-0472">Membrane</keyword>
<evidence type="ECO:0000313" key="2">
    <source>
        <dbReference type="EMBL" id="MEQ2520333.1"/>
    </source>
</evidence>
<dbReference type="Pfam" id="PF03729">
    <property type="entry name" value="DUF308"/>
    <property type="match status" value="2"/>
</dbReference>
<reference evidence="2 3" key="1">
    <citation type="submission" date="2024-03" db="EMBL/GenBank/DDBJ databases">
        <title>Human intestinal bacterial collection.</title>
        <authorList>
            <person name="Pauvert C."/>
            <person name="Hitch T.C.A."/>
            <person name="Clavel T."/>
        </authorList>
    </citation>
    <scope>NUCLEOTIDE SEQUENCE [LARGE SCALE GENOMIC DNA]</scope>
    <source>
        <strain evidence="2 3">CLA-JM-H11</strain>
    </source>
</reference>
<name>A0ABV1GFP6_9FIRM</name>
<dbReference type="EMBL" id="JBBMFA010000085">
    <property type="protein sequence ID" value="MEQ2520333.1"/>
    <property type="molecule type" value="Genomic_DNA"/>
</dbReference>
<dbReference type="Proteomes" id="UP001477672">
    <property type="component" value="Unassembled WGS sequence"/>
</dbReference>
<keyword evidence="3" id="KW-1185">Reference proteome</keyword>